<dbReference type="AlphaFoldDB" id="A0A6A7BVB0"/>
<dbReference type="Pfam" id="PF11696">
    <property type="entry name" value="DUF3292"/>
    <property type="match status" value="1"/>
</dbReference>
<dbReference type="Proteomes" id="UP000799421">
    <property type="component" value="Unassembled WGS sequence"/>
</dbReference>
<dbReference type="PANTHER" id="PTHR38694:SF1">
    <property type="entry name" value="PEROXIN DOMAIN-CONTAINING PROTEIN"/>
    <property type="match status" value="1"/>
</dbReference>
<keyword evidence="2" id="KW-1133">Transmembrane helix</keyword>
<sequence>MEVLHTLDDKPTGSHALAVDDHDEKGAAQVEPHVATDLGWNEPEYKLPDPLVGGLKNDDLWVLIRRFNKQMYHVKESRFPVPGNLDLNVAEDEEFSPDKLRATIERIYMTIGMGILATTKHVARLRSWRETRRTAAFCLAYTVAWMFDFLVPLLSIVLITLIMYPRSRSVMFPPVPIALISADTGGIQKPAAGMLGSTDSATGAAENHKGEAVEQEATHFVNGIASVALSGASGKHPQAEPTTEAVDDKVPDPTAVATGVSEARVAAQSGPQGDKAKVPMETAMWNKMRPLMHGLGEAVDTWERLGNALSPTPPFPRDVYRLRLASVMVPLLGISIFTTPYTVIKSSTFMLGFIFFGDPIIQRGLALLNRKFPKWQKLLELRNTLLKGIPTNAQLTLTLLRIGEANNAPLPPPPSSLTPPPEDPAIDPTHPSLDALDASDGEVSSAIDPTSDTTPSDPPKKSKGKRVLGVVKGGVKGAIETALGADKLKAKVGSENAKKRVGVIPSKARVELEEGPKEFRCRFRGKRGTLFISDGGEGRGKVVTFCLDRKDEEVWSLRAGDVAELKKIGGFGWKAKLVVGWALDREVADGLEIVDRHGEGVVLTAMVLRDELFNRLVALGGQKWVSY</sequence>
<evidence type="ECO:0000256" key="1">
    <source>
        <dbReference type="SAM" id="MobiDB-lite"/>
    </source>
</evidence>
<keyword evidence="4" id="KW-1185">Reference proteome</keyword>
<reference evidence="3" key="1">
    <citation type="journal article" date="2020" name="Stud. Mycol.">
        <title>101 Dothideomycetes genomes: a test case for predicting lifestyles and emergence of pathogens.</title>
        <authorList>
            <person name="Haridas S."/>
            <person name="Albert R."/>
            <person name="Binder M."/>
            <person name="Bloem J."/>
            <person name="Labutti K."/>
            <person name="Salamov A."/>
            <person name="Andreopoulos B."/>
            <person name="Baker S."/>
            <person name="Barry K."/>
            <person name="Bills G."/>
            <person name="Bluhm B."/>
            <person name="Cannon C."/>
            <person name="Castanera R."/>
            <person name="Culley D."/>
            <person name="Daum C."/>
            <person name="Ezra D."/>
            <person name="Gonzalez J."/>
            <person name="Henrissat B."/>
            <person name="Kuo A."/>
            <person name="Liang C."/>
            <person name="Lipzen A."/>
            <person name="Lutzoni F."/>
            <person name="Magnuson J."/>
            <person name="Mondo S."/>
            <person name="Nolan M."/>
            <person name="Ohm R."/>
            <person name="Pangilinan J."/>
            <person name="Park H.-J."/>
            <person name="Ramirez L."/>
            <person name="Alfaro M."/>
            <person name="Sun H."/>
            <person name="Tritt A."/>
            <person name="Yoshinaga Y."/>
            <person name="Zwiers L.-H."/>
            <person name="Turgeon B."/>
            <person name="Goodwin S."/>
            <person name="Spatafora J."/>
            <person name="Crous P."/>
            <person name="Grigoriev I."/>
        </authorList>
    </citation>
    <scope>NUCLEOTIDE SEQUENCE</scope>
    <source>
        <strain evidence="3">CBS 480.64</strain>
    </source>
</reference>
<protein>
    <submittedName>
        <fullName evidence="3">Uncharacterized protein</fullName>
    </submittedName>
</protein>
<proteinExistence type="predicted"/>
<dbReference type="PANTHER" id="PTHR38694">
    <property type="entry name" value="CONSERVED EXPRESSED PROTEIN"/>
    <property type="match status" value="1"/>
</dbReference>
<dbReference type="EMBL" id="MU005997">
    <property type="protein sequence ID" value="KAF2859144.1"/>
    <property type="molecule type" value="Genomic_DNA"/>
</dbReference>
<evidence type="ECO:0000256" key="2">
    <source>
        <dbReference type="SAM" id="Phobius"/>
    </source>
</evidence>
<accession>A0A6A7BVB0</accession>
<gene>
    <name evidence="3" type="ORF">K470DRAFT_282858</name>
</gene>
<feature type="transmembrane region" description="Helical" evidence="2">
    <location>
        <begin position="143"/>
        <end position="164"/>
    </location>
</feature>
<feature type="region of interest" description="Disordered" evidence="1">
    <location>
        <begin position="231"/>
        <end position="252"/>
    </location>
</feature>
<feature type="compositionally biased region" description="Pro residues" evidence="1">
    <location>
        <begin position="409"/>
        <end position="423"/>
    </location>
</feature>
<name>A0A6A7BVB0_9PEZI</name>
<keyword evidence="2" id="KW-0472">Membrane</keyword>
<feature type="region of interest" description="Disordered" evidence="1">
    <location>
        <begin position="406"/>
        <end position="466"/>
    </location>
</feature>
<organism evidence="3 4">
    <name type="scientific">Piedraia hortae CBS 480.64</name>
    <dbReference type="NCBI Taxonomy" id="1314780"/>
    <lineage>
        <taxon>Eukaryota</taxon>
        <taxon>Fungi</taxon>
        <taxon>Dikarya</taxon>
        <taxon>Ascomycota</taxon>
        <taxon>Pezizomycotina</taxon>
        <taxon>Dothideomycetes</taxon>
        <taxon>Dothideomycetidae</taxon>
        <taxon>Capnodiales</taxon>
        <taxon>Piedraiaceae</taxon>
        <taxon>Piedraia</taxon>
    </lineage>
</organism>
<evidence type="ECO:0000313" key="3">
    <source>
        <dbReference type="EMBL" id="KAF2859144.1"/>
    </source>
</evidence>
<dbReference type="InterPro" id="IPR021709">
    <property type="entry name" value="DUF3292"/>
</dbReference>
<dbReference type="OrthoDB" id="1708389at2759"/>
<keyword evidence="2" id="KW-0812">Transmembrane</keyword>
<evidence type="ECO:0000313" key="4">
    <source>
        <dbReference type="Proteomes" id="UP000799421"/>
    </source>
</evidence>